<evidence type="ECO:0000313" key="7">
    <source>
        <dbReference type="Proteomes" id="UP000252415"/>
    </source>
</evidence>
<dbReference type="AlphaFoldDB" id="A0A368VX70"/>
<dbReference type="Pfam" id="PF03717">
    <property type="entry name" value="PBP_dimer"/>
    <property type="match status" value="1"/>
</dbReference>
<dbReference type="SUPFAM" id="SSF54184">
    <property type="entry name" value="Penicillin-binding protein 2x (pbp-2x), c-terminal domain"/>
    <property type="match status" value="2"/>
</dbReference>
<evidence type="ECO:0000259" key="5">
    <source>
        <dbReference type="PROSITE" id="PS51178"/>
    </source>
</evidence>
<feature type="compositionally biased region" description="Basic and acidic residues" evidence="4">
    <location>
        <begin position="712"/>
        <end position="724"/>
    </location>
</feature>
<accession>A0A368VX70</accession>
<evidence type="ECO:0000256" key="3">
    <source>
        <dbReference type="ARBA" id="ARBA00023136"/>
    </source>
</evidence>
<dbReference type="InterPro" id="IPR001460">
    <property type="entry name" value="PCN-bd_Tpept"/>
</dbReference>
<protein>
    <submittedName>
        <fullName evidence="6">Penicillin-binding protein 2B</fullName>
    </submittedName>
</protein>
<gene>
    <name evidence="6" type="ORF">DFP97_109177</name>
</gene>
<dbReference type="CDD" id="cd06576">
    <property type="entry name" value="PASTA_Pbp2x-like_1"/>
    <property type="match status" value="1"/>
</dbReference>
<dbReference type="SUPFAM" id="SSF56519">
    <property type="entry name" value="Penicillin binding protein dimerisation domain"/>
    <property type="match status" value="1"/>
</dbReference>
<dbReference type="RefSeq" id="WP_245976295.1">
    <property type="nucleotide sequence ID" value="NZ_QPJD01000009.1"/>
</dbReference>
<dbReference type="PANTHER" id="PTHR30627:SF26">
    <property type="entry name" value="PENICILLIN-BINDING PROTEIN 2B"/>
    <property type="match status" value="1"/>
</dbReference>
<dbReference type="Gene3D" id="3.40.710.10">
    <property type="entry name" value="DD-peptidase/beta-lactamase superfamily"/>
    <property type="match status" value="1"/>
</dbReference>
<dbReference type="Pfam" id="PF03793">
    <property type="entry name" value="PASTA"/>
    <property type="match status" value="1"/>
</dbReference>
<dbReference type="Pfam" id="PF00905">
    <property type="entry name" value="Transpeptidase"/>
    <property type="match status" value="1"/>
</dbReference>
<comment type="similarity">
    <text evidence="2">Belongs to the transpeptidase family.</text>
</comment>
<dbReference type="SMART" id="SM00740">
    <property type="entry name" value="PASTA"/>
    <property type="match status" value="1"/>
</dbReference>
<dbReference type="PROSITE" id="PS51178">
    <property type="entry name" value="PASTA"/>
    <property type="match status" value="1"/>
</dbReference>
<dbReference type="InterPro" id="IPR050515">
    <property type="entry name" value="Beta-lactam/transpept"/>
</dbReference>
<keyword evidence="3" id="KW-0472">Membrane</keyword>
<feature type="region of interest" description="Disordered" evidence="4">
    <location>
        <begin position="696"/>
        <end position="737"/>
    </location>
</feature>
<dbReference type="PANTHER" id="PTHR30627">
    <property type="entry name" value="PEPTIDOGLYCAN D,D-TRANSPEPTIDASE"/>
    <property type="match status" value="1"/>
</dbReference>
<dbReference type="SUPFAM" id="SSF56601">
    <property type="entry name" value="beta-lactamase/transpeptidase-like"/>
    <property type="match status" value="1"/>
</dbReference>
<name>A0A368VX70_9BACL</name>
<dbReference type="Proteomes" id="UP000252415">
    <property type="component" value="Unassembled WGS sequence"/>
</dbReference>
<dbReference type="InterPro" id="IPR036138">
    <property type="entry name" value="PBP_dimer_sf"/>
</dbReference>
<dbReference type="Gene3D" id="3.30.10.20">
    <property type="match status" value="1"/>
</dbReference>
<dbReference type="GO" id="GO:0005886">
    <property type="term" value="C:plasma membrane"/>
    <property type="evidence" value="ECO:0007669"/>
    <property type="project" value="TreeGrafter"/>
</dbReference>
<dbReference type="GO" id="GO:0008658">
    <property type="term" value="F:penicillin binding"/>
    <property type="evidence" value="ECO:0007669"/>
    <property type="project" value="InterPro"/>
</dbReference>
<evidence type="ECO:0000313" key="6">
    <source>
        <dbReference type="EMBL" id="RCW46532.1"/>
    </source>
</evidence>
<dbReference type="InterPro" id="IPR005311">
    <property type="entry name" value="PBP_dimer"/>
</dbReference>
<dbReference type="EMBL" id="QPJD01000009">
    <property type="protein sequence ID" value="RCW46532.1"/>
    <property type="molecule type" value="Genomic_DNA"/>
</dbReference>
<dbReference type="Gene3D" id="3.90.1310.10">
    <property type="entry name" value="Penicillin-binding protein 2a (Domain 2)"/>
    <property type="match status" value="1"/>
</dbReference>
<dbReference type="InterPro" id="IPR012338">
    <property type="entry name" value="Beta-lactam/transpept-like"/>
</dbReference>
<organism evidence="6 7">
    <name type="scientific">Paenibacillus prosopidis</name>
    <dbReference type="NCBI Taxonomy" id="630520"/>
    <lineage>
        <taxon>Bacteria</taxon>
        <taxon>Bacillati</taxon>
        <taxon>Bacillota</taxon>
        <taxon>Bacilli</taxon>
        <taxon>Bacillales</taxon>
        <taxon>Paenibacillaceae</taxon>
        <taxon>Paenibacillus</taxon>
    </lineage>
</organism>
<comment type="caution">
    <text evidence="6">The sequence shown here is derived from an EMBL/GenBank/DDBJ whole genome shotgun (WGS) entry which is preliminary data.</text>
</comment>
<evidence type="ECO:0000256" key="4">
    <source>
        <dbReference type="SAM" id="MobiDB-lite"/>
    </source>
</evidence>
<reference evidence="6 7" key="1">
    <citation type="submission" date="2018-07" db="EMBL/GenBank/DDBJ databases">
        <title>Genomic Encyclopedia of Type Strains, Phase III (KMG-III): the genomes of soil and plant-associated and newly described type strains.</title>
        <authorList>
            <person name="Whitman W."/>
        </authorList>
    </citation>
    <scope>NUCLEOTIDE SEQUENCE [LARGE SCALE GENOMIC DNA]</scope>
    <source>
        <strain evidence="6 7">CECT 7506</strain>
    </source>
</reference>
<comment type="subcellular location">
    <subcellularLocation>
        <location evidence="1">Membrane</location>
    </subcellularLocation>
</comment>
<dbReference type="InterPro" id="IPR005543">
    <property type="entry name" value="PASTA_dom"/>
</dbReference>
<dbReference type="GO" id="GO:0071555">
    <property type="term" value="P:cell wall organization"/>
    <property type="evidence" value="ECO:0007669"/>
    <property type="project" value="TreeGrafter"/>
</dbReference>
<proteinExistence type="inferred from homology"/>
<sequence length="737" mass="80913">MTLLFLILISRIYYVQVVQGAEWYERAKTRWSANEVLVAKRGTITDRNGNVLAMDTNAYNVAVNPQAIHDADLTEEVIDGLHDILGKPEDELRKLVTAKKENGQYYSQREVRQEGWKIDKTLADEIRTFREELSKEKEVTDVGIYLAEDLKRYYPRSTLASQLVGYLDKDGAAMTGIEAFFNEQLSGENGHITYEKDGKRVQLAEGEVEYKPAHDGQDIALTIDSDIQYYVEEALHEIVTKYAPKSATAIAADPNTMEILAMANVPEYNPNEFWKSSYANSYNHAIKSLYEPGSTFKIVTLAAAVEEGIFNPTEMYKSGSIKIPGIPRAIRDIKREGWGTISFLDGLKYSSNVAFVKLGYERLGENKLRDYITRFGFGQKTGISLNNELTGSIRFQYASEVANATFGQGVSVTPIQQVAAVAAVANGGNLLQPQIVKKITDPVTKTTTEIEPKVVRRVITEETSRKVGEYLEQVVSDQEKGTGKNAYIEGYRVAGKTGTAQKVVDREYSDSKFVVSFIGYAPVDNPKIVVYIVVDEPNDSLVGGGTVAAPAFKQIVLKSLRKMGVKPNYKTNSDAAKNEVTVEVPDLSKLQVAQAKAELNAKAMTFELVGNGKTVLQQIPAAGSAVHPTQRIYLITEQREKLTIPDLTGSSLRDALEITSLIGIRLIPEGQGFVVSQKEETLNNVRVLRVVLAPPHGAGAESKPADAGSNDTVDKKGADERAGQEADVQDSTGESAG</sequence>
<evidence type="ECO:0000256" key="1">
    <source>
        <dbReference type="ARBA" id="ARBA00004370"/>
    </source>
</evidence>
<evidence type="ECO:0000256" key="2">
    <source>
        <dbReference type="ARBA" id="ARBA00007171"/>
    </source>
</evidence>
<feature type="domain" description="PASTA" evidence="5">
    <location>
        <begin position="578"/>
        <end position="638"/>
    </location>
</feature>
<keyword evidence="7" id="KW-1185">Reference proteome</keyword>